<dbReference type="InterPro" id="IPR004090">
    <property type="entry name" value="Chemotax_Me-accpt_rcpt"/>
</dbReference>
<dbReference type="PROSITE" id="PS50885">
    <property type="entry name" value="HAMP"/>
    <property type="match status" value="2"/>
</dbReference>
<evidence type="ECO:0000313" key="9">
    <source>
        <dbReference type="EMBL" id="MBB5516741.1"/>
    </source>
</evidence>
<feature type="domain" description="HAMP" evidence="8">
    <location>
        <begin position="299"/>
        <end position="351"/>
    </location>
</feature>
<dbReference type="Proteomes" id="UP000553766">
    <property type="component" value="Unassembled WGS sequence"/>
</dbReference>
<dbReference type="InterPro" id="IPR004089">
    <property type="entry name" value="MCPsignal_dom"/>
</dbReference>
<comment type="caution">
    <text evidence="9">The sequence shown here is derived from an EMBL/GenBank/DDBJ whole genome shotgun (WGS) entry which is preliminary data.</text>
</comment>
<dbReference type="PROSITE" id="PS50111">
    <property type="entry name" value="CHEMOTAXIS_TRANSDUC_2"/>
    <property type="match status" value="1"/>
</dbReference>
<dbReference type="InterPro" id="IPR051310">
    <property type="entry name" value="MCP_chemotaxis"/>
</dbReference>
<evidence type="ECO:0000313" key="10">
    <source>
        <dbReference type="Proteomes" id="UP000553766"/>
    </source>
</evidence>
<feature type="domain" description="Methyl-accepting transducer" evidence="6">
    <location>
        <begin position="560"/>
        <end position="789"/>
    </location>
</feature>
<accession>A0A840WPY6</accession>
<dbReference type="Gene3D" id="6.10.340.10">
    <property type="match status" value="1"/>
</dbReference>
<proteinExistence type="inferred from homology"/>
<dbReference type="Gene3D" id="1.10.287.950">
    <property type="entry name" value="Methyl-accepting chemotaxis protein"/>
    <property type="match status" value="1"/>
</dbReference>
<protein>
    <submittedName>
        <fullName evidence="9">Methyl-accepting chemotaxis protein</fullName>
    </submittedName>
</protein>
<dbReference type="PANTHER" id="PTHR43531">
    <property type="entry name" value="PROTEIN ICFG"/>
    <property type="match status" value="1"/>
</dbReference>
<evidence type="ECO:0000256" key="4">
    <source>
        <dbReference type="PROSITE-ProRule" id="PRU00284"/>
    </source>
</evidence>
<dbReference type="GO" id="GO:0005886">
    <property type="term" value="C:plasma membrane"/>
    <property type="evidence" value="ECO:0007669"/>
    <property type="project" value="TreeGrafter"/>
</dbReference>
<evidence type="ECO:0000259" key="6">
    <source>
        <dbReference type="PROSITE" id="PS50111"/>
    </source>
</evidence>
<dbReference type="SMART" id="SM00283">
    <property type="entry name" value="MA"/>
    <property type="match status" value="1"/>
</dbReference>
<organism evidence="9 10">
    <name type="scientific">Rubricella aquisinus</name>
    <dbReference type="NCBI Taxonomy" id="2028108"/>
    <lineage>
        <taxon>Bacteria</taxon>
        <taxon>Pseudomonadati</taxon>
        <taxon>Pseudomonadota</taxon>
        <taxon>Alphaproteobacteria</taxon>
        <taxon>Rhodobacterales</taxon>
        <taxon>Paracoccaceae</taxon>
        <taxon>Rubricella</taxon>
    </lineage>
</organism>
<dbReference type="GO" id="GO:0004888">
    <property type="term" value="F:transmembrane signaling receptor activity"/>
    <property type="evidence" value="ECO:0007669"/>
    <property type="project" value="InterPro"/>
</dbReference>
<evidence type="ECO:0000256" key="1">
    <source>
        <dbReference type="ARBA" id="ARBA00004370"/>
    </source>
</evidence>
<evidence type="ECO:0000259" key="8">
    <source>
        <dbReference type="PROSITE" id="PS50885"/>
    </source>
</evidence>
<dbReference type="RefSeq" id="WP_184012648.1">
    <property type="nucleotide sequence ID" value="NZ_JACIJS010000008.1"/>
</dbReference>
<evidence type="ECO:0000259" key="7">
    <source>
        <dbReference type="PROSITE" id="PS50192"/>
    </source>
</evidence>
<comment type="subcellular location">
    <subcellularLocation>
        <location evidence="1">Membrane</location>
    </subcellularLocation>
</comment>
<dbReference type="Pfam" id="PF00672">
    <property type="entry name" value="HAMP"/>
    <property type="match status" value="1"/>
</dbReference>
<dbReference type="Gene3D" id="3.30.450.20">
    <property type="entry name" value="PAS domain"/>
    <property type="match status" value="1"/>
</dbReference>
<dbReference type="InterPro" id="IPR000727">
    <property type="entry name" value="T_SNARE_dom"/>
</dbReference>
<dbReference type="CDD" id="cd06225">
    <property type="entry name" value="HAMP"/>
    <property type="match status" value="1"/>
</dbReference>
<dbReference type="FunFam" id="1.10.287.950:FF:000001">
    <property type="entry name" value="Methyl-accepting chemotaxis sensory transducer"/>
    <property type="match status" value="1"/>
</dbReference>
<dbReference type="GO" id="GO:0007165">
    <property type="term" value="P:signal transduction"/>
    <property type="evidence" value="ECO:0007669"/>
    <property type="project" value="UniProtKB-KW"/>
</dbReference>
<dbReference type="CDD" id="cd11386">
    <property type="entry name" value="MCP_signal"/>
    <property type="match status" value="1"/>
</dbReference>
<dbReference type="PRINTS" id="PR00260">
    <property type="entry name" value="CHEMTRNSDUCR"/>
</dbReference>
<dbReference type="PANTHER" id="PTHR43531:SF14">
    <property type="entry name" value="METHYL-ACCEPTING CHEMOTAXIS PROTEIN I-RELATED"/>
    <property type="match status" value="1"/>
</dbReference>
<dbReference type="SUPFAM" id="SSF158472">
    <property type="entry name" value="HAMP domain-like"/>
    <property type="match status" value="1"/>
</dbReference>
<comment type="similarity">
    <text evidence="3">Belongs to the methyl-accepting chemotaxis (MCP) protein family.</text>
</comment>
<keyword evidence="4" id="KW-0807">Transducer</keyword>
<feature type="compositionally biased region" description="Basic and acidic residues" evidence="5">
    <location>
        <begin position="816"/>
        <end position="825"/>
    </location>
</feature>
<feature type="region of interest" description="Disordered" evidence="5">
    <location>
        <begin position="812"/>
        <end position="852"/>
    </location>
</feature>
<name>A0A840WPY6_9RHOB</name>
<evidence type="ECO:0000256" key="3">
    <source>
        <dbReference type="ARBA" id="ARBA00029447"/>
    </source>
</evidence>
<feature type="domain" description="HAMP" evidence="8">
    <location>
        <begin position="509"/>
        <end position="555"/>
    </location>
</feature>
<dbReference type="Pfam" id="PF00015">
    <property type="entry name" value="MCPsignal"/>
    <property type="match status" value="1"/>
</dbReference>
<sequence length="852" mass="92495">MGLVITSLIAVNGLQTVKGLMRDTNTTKVQLNTLNEIQEDFLEARLDLLRFLGDRNWAIDDETIGNLHEILDFQDQNFAIFEENAEVYPLVVDIYDLVTQYDANVHDILDVRDEFQNSMQSMLISITDLQARLSQVENRASENSSFMIAGALDMAKQNLELLTQQFGKFNLAPIDENAERMTGTISLLSLSVDRFENGAPPSWAENLSTMRAHLANISAQLPVAQQAEAVMVGILQQNTDDLGPRTMEMLDITWDALSAQTLAQTTRVDQTIKSSEIFSLGTMGAVFVTGIIISLLLARSVIGPLTALRNALEAIANNSSDVDIPSDRKDEFGAIARSVEVIQERAVEALQIRNAVDNSSAKIIIAGPDDTIVYTTDMLQKMFHDYEEDLRSALPNLSVSNLVGTPIGMFDPEKMGVDSAHTRALQFGSRRYLVNVSPVVDDANNRLGTVMEWQDRTDELRIQSEVDEVLRHALNGEFDRRIDARTDNKTLSDLAGNVNGLVAAFDEGMRATTASISALAAGDFSGRMEGSYRGAFATLQADINSTFSKLGELVSDIQITAHEINSNTGQIATDSKSLSRRTESQAASLEETAATMEEMTSTIKNNAQNAEAATKLATEAADQANVGGRVVENAVSAMSRIEDSSEKMSQIISVIDSIAFQTNLLALNAAVEAARAGDAGKGFAVVASEVRTLAQRSSEAAKDIKELISFSTTHVSEGVDLVSEAGKSLEKIISAIQEVNNAITDITAMSKEQATGVDEISSALSEMDSMTQQNAAMSEQSAERSTQLALKAETLIDLVRVFKTSKQVSLAQSNDGADRFRDDKPATPARKPSPAPVVVGNTAVDHDDWKEF</sequence>
<evidence type="ECO:0000256" key="2">
    <source>
        <dbReference type="ARBA" id="ARBA00022481"/>
    </source>
</evidence>
<feature type="domain" description="T-SNARE coiled-coil homology" evidence="7">
    <location>
        <begin position="719"/>
        <end position="781"/>
    </location>
</feature>
<reference evidence="9 10" key="1">
    <citation type="submission" date="2020-08" db="EMBL/GenBank/DDBJ databases">
        <title>Genomic Encyclopedia of Type Strains, Phase IV (KMG-IV): sequencing the most valuable type-strain genomes for metagenomic binning, comparative biology and taxonomic classification.</title>
        <authorList>
            <person name="Goeker M."/>
        </authorList>
    </citation>
    <scope>NUCLEOTIDE SEQUENCE [LARGE SCALE GENOMIC DNA]</scope>
    <source>
        <strain evidence="9 10">DSM 103377</strain>
    </source>
</reference>
<dbReference type="SMART" id="SM00304">
    <property type="entry name" value="HAMP"/>
    <property type="match status" value="2"/>
</dbReference>
<gene>
    <name evidence="9" type="ORF">FHS89_002781</name>
</gene>
<dbReference type="AlphaFoldDB" id="A0A840WPY6"/>
<dbReference type="EMBL" id="JACIJS010000008">
    <property type="protein sequence ID" value="MBB5516741.1"/>
    <property type="molecule type" value="Genomic_DNA"/>
</dbReference>
<keyword evidence="10" id="KW-1185">Reference proteome</keyword>
<dbReference type="SUPFAM" id="SSF58104">
    <property type="entry name" value="Methyl-accepting chemotaxis protein (MCP) signaling domain"/>
    <property type="match status" value="1"/>
</dbReference>
<dbReference type="InterPro" id="IPR003660">
    <property type="entry name" value="HAMP_dom"/>
</dbReference>
<dbReference type="GO" id="GO:0006935">
    <property type="term" value="P:chemotaxis"/>
    <property type="evidence" value="ECO:0007669"/>
    <property type="project" value="InterPro"/>
</dbReference>
<dbReference type="PROSITE" id="PS50192">
    <property type="entry name" value="T_SNARE"/>
    <property type="match status" value="1"/>
</dbReference>
<evidence type="ECO:0000256" key="5">
    <source>
        <dbReference type="SAM" id="MobiDB-lite"/>
    </source>
</evidence>
<keyword evidence="2" id="KW-0488">Methylation</keyword>